<accession>A0A1H9UB74</accession>
<proteinExistence type="predicted"/>
<evidence type="ECO:0000313" key="1">
    <source>
        <dbReference type="EMBL" id="SES06592.1"/>
    </source>
</evidence>
<sequence>MARRGPVVVEVPGQIDLFGGDVEQSEASPAPGRPIVKSGFGGKPDVVAEVLGEIRDGRYGRLDSNDRIVRIERGERCRYASDAEAEAVESLLAQRYAQLGAVVELRHGVIAKGVYRIRLTPGGRGLLERWFSLRIRKHP</sequence>
<gene>
    <name evidence="1" type="ORF">SAMN04488000_115148</name>
</gene>
<dbReference type="EMBL" id="FOFV01000015">
    <property type="protein sequence ID" value="SES06592.1"/>
    <property type="molecule type" value="Genomic_DNA"/>
</dbReference>
<dbReference type="AlphaFoldDB" id="A0A1H9UB74"/>
<dbReference type="STRING" id="65499.SAMN04488000_115148"/>
<evidence type="ECO:0000313" key="2">
    <source>
        <dbReference type="Proteomes" id="UP000199503"/>
    </source>
</evidence>
<name>A0A1H9UB74_9PSEU</name>
<reference evidence="2" key="1">
    <citation type="submission" date="2016-10" db="EMBL/GenBank/DDBJ databases">
        <authorList>
            <person name="Varghese N."/>
            <person name="Submissions S."/>
        </authorList>
    </citation>
    <scope>NUCLEOTIDE SEQUENCE [LARGE SCALE GENOMIC DNA]</scope>
    <source>
        <strain evidence="2">DSM 44437</strain>
    </source>
</reference>
<protein>
    <submittedName>
        <fullName evidence="1">Uncharacterized protein</fullName>
    </submittedName>
</protein>
<organism evidence="1 2">
    <name type="scientific">Lentzea albida</name>
    <dbReference type="NCBI Taxonomy" id="65499"/>
    <lineage>
        <taxon>Bacteria</taxon>
        <taxon>Bacillati</taxon>
        <taxon>Actinomycetota</taxon>
        <taxon>Actinomycetes</taxon>
        <taxon>Pseudonocardiales</taxon>
        <taxon>Pseudonocardiaceae</taxon>
        <taxon>Lentzea</taxon>
    </lineage>
</organism>
<keyword evidence="2" id="KW-1185">Reference proteome</keyword>
<dbReference type="Proteomes" id="UP000199503">
    <property type="component" value="Unassembled WGS sequence"/>
</dbReference>